<keyword evidence="4" id="KW-1185">Reference proteome</keyword>
<keyword evidence="2" id="KW-0812">Transmembrane</keyword>
<accession>A0A830HIG9</accession>
<organism evidence="3 4">
    <name type="scientific">Pycnococcus provasolii</name>
    <dbReference type="NCBI Taxonomy" id="41880"/>
    <lineage>
        <taxon>Eukaryota</taxon>
        <taxon>Viridiplantae</taxon>
        <taxon>Chlorophyta</taxon>
        <taxon>Pseudoscourfieldiophyceae</taxon>
        <taxon>Pseudoscourfieldiales</taxon>
        <taxon>Pycnococcaceae</taxon>
        <taxon>Pycnococcus</taxon>
    </lineage>
</organism>
<proteinExistence type="predicted"/>
<feature type="region of interest" description="Disordered" evidence="1">
    <location>
        <begin position="488"/>
        <end position="507"/>
    </location>
</feature>
<dbReference type="AlphaFoldDB" id="A0A830HIG9"/>
<keyword evidence="2" id="KW-1133">Transmembrane helix</keyword>
<evidence type="ECO:0000256" key="1">
    <source>
        <dbReference type="SAM" id="MobiDB-lite"/>
    </source>
</evidence>
<dbReference type="EMBL" id="BNJQ01000009">
    <property type="protein sequence ID" value="GHP05069.1"/>
    <property type="molecule type" value="Genomic_DNA"/>
</dbReference>
<keyword evidence="2" id="KW-0472">Membrane</keyword>
<feature type="transmembrane region" description="Helical" evidence="2">
    <location>
        <begin position="29"/>
        <end position="53"/>
    </location>
</feature>
<protein>
    <submittedName>
        <fullName evidence="3">Uncharacterized protein</fullName>
    </submittedName>
</protein>
<dbReference type="Proteomes" id="UP000660262">
    <property type="component" value="Unassembled WGS sequence"/>
</dbReference>
<gene>
    <name evidence="3" type="ORF">PPROV_000382100</name>
</gene>
<feature type="region of interest" description="Disordered" evidence="1">
    <location>
        <begin position="446"/>
        <end position="477"/>
    </location>
</feature>
<evidence type="ECO:0000256" key="2">
    <source>
        <dbReference type="SAM" id="Phobius"/>
    </source>
</evidence>
<reference evidence="3" key="1">
    <citation type="submission" date="2020-10" db="EMBL/GenBank/DDBJ databases">
        <title>Unveiling of a novel bifunctional photoreceptor, Dualchrome1, isolated from a cosmopolitan green alga.</title>
        <authorList>
            <person name="Suzuki S."/>
            <person name="Kawachi M."/>
        </authorList>
    </citation>
    <scope>NUCLEOTIDE SEQUENCE</scope>
    <source>
        <strain evidence="3">NIES 2893</strain>
    </source>
</reference>
<evidence type="ECO:0000313" key="4">
    <source>
        <dbReference type="Proteomes" id="UP000660262"/>
    </source>
</evidence>
<comment type="caution">
    <text evidence="3">The sequence shown here is derived from an EMBL/GenBank/DDBJ whole genome shotgun (WGS) entry which is preliminary data.</text>
</comment>
<evidence type="ECO:0000313" key="3">
    <source>
        <dbReference type="EMBL" id="GHP05069.1"/>
    </source>
</evidence>
<name>A0A830HIG9_9CHLO</name>
<sequence>MSRRRSSSSSSSSFCRRGAAARVVVNNTFFFGTAAVMMFVRLLLSCTFVFLFLTAISDFDQRGGGGARHDDVLVNKVVRVALAESPCGIANGIECGTSSECSCDPNTCTNNCCVSKQAVRNACAVQPQEVRSGRCQPASSPCVAFRGASESELIEQDLDDNIALASAKLVCIDGKTHAEINLGASAAEKKRIKQSGETDKKTVNDLIRNARLASNGYSAFVPTTDGPTNDVEAFIMKLKDTSVAQLWCRPMCRKCRKRIDKLREQFQTFEFFSSVVDILVKSCETDICDICKPRPARGGGYKGFSKVWPTQPVFVEVLEAVANDLPDEDASITTNTVILYRSHTRGSTSVFISDCNSRVTLSLGPDATEAKNRVEVALPYFLNQPPKQNSLRRRRSGGKVVKSVSFRTAADKMIVSFDDDESPCSEKGDDYKWHYQLLKVRRADPRQGIKYRQPTDGPVGDDEPPVNSCTPSPVLASRKERRLLDDVNLGRAKEPPQNPDNLPINGGSPLKCRDDVATFTLNPGGRGSSNSCMDRTVDTIEYKPFNFTRFQPSSTFQWIGNIVAYNPAARGGFGVRDSTGSLNFCAAIGPPAGVDNVISLGRSDLDETVEAPSFAVNANWQQRIDDGGVPRGCIVGEFTNVVVVDGPGNDLCISENPFCVFAFDCDINCGARAVGACADPSDPNRGCAGAPVFAEPGMVSVSEDGDAWVMLNEECTMRTQEENPEACQALWPGCAGVTPLTPDALRDCDGRCGGNGDCFDLADVGVRYVRYVRVCDVGGVNTISSGTNAGFDMDAACAINYRVPDPPVDV</sequence>